<feature type="transmembrane region" description="Helical" evidence="1">
    <location>
        <begin position="32"/>
        <end position="54"/>
    </location>
</feature>
<keyword evidence="1" id="KW-1133">Transmembrane helix</keyword>
<accession>A0A383TVR7</accession>
<proteinExistence type="predicted"/>
<dbReference type="EMBL" id="UNSC01000001">
    <property type="protein sequence ID" value="SZD70923.1"/>
    <property type="molecule type" value="Genomic_DNA"/>
</dbReference>
<feature type="transmembrane region" description="Helical" evidence="1">
    <location>
        <begin position="92"/>
        <end position="113"/>
    </location>
</feature>
<feature type="transmembrane region" description="Helical" evidence="1">
    <location>
        <begin position="61"/>
        <end position="80"/>
    </location>
</feature>
<evidence type="ECO:0000313" key="3">
    <source>
        <dbReference type="Proteomes" id="UP000262142"/>
    </source>
</evidence>
<evidence type="ECO:0000313" key="2">
    <source>
        <dbReference type="EMBL" id="SZD70923.1"/>
    </source>
</evidence>
<reference evidence="2 3" key="1">
    <citation type="submission" date="2018-09" db="EMBL/GenBank/DDBJ databases">
        <authorList>
            <consortium name="Pathogen Informatics"/>
        </authorList>
    </citation>
    <scope>NUCLEOTIDE SEQUENCE [LARGE SCALE GENOMIC DNA]</scope>
    <source>
        <strain evidence="2 3">OH-22767</strain>
    </source>
</reference>
<dbReference type="Proteomes" id="UP000262142">
    <property type="component" value="Unassembled WGS sequence"/>
</dbReference>
<dbReference type="AlphaFoldDB" id="A0A383TVR7"/>
<evidence type="ECO:0000256" key="1">
    <source>
        <dbReference type="SAM" id="Phobius"/>
    </source>
</evidence>
<sequence>MKSNNFLSLIFFLLLLTHNAICFYFDIPIKLILKTDAIMLILLLSIIGAMSYSLKKTPHRAGFVFLILIALKLFIVKLYLNQLQENINLDNSSVFLLLSCNFIIFLFSVAWAARRLNDL</sequence>
<keyword evidence="1" id="KW-0812">Transmembrane</keyword>
<organism evidence="2 3">
    <name type="scientific">Candidatus Ornithobacterium hominis</name>
    <dbReference type="NCBI Taxonomy" id="2497989"/>
    <lineage>
        <taxon>Bacteria</taxon>
        <taxon>Pseudomonadati</taxon>
        <taxon>Bacteroidota</taxon>
        <taxon>Flavobacteriia</taxon>
        <taxon>Flavobacteriales</taxon>
        <taxon>Weeksellaceae</taxon>
        <taxon>Ornithobacterium</taxon>
    </lineage>
</organism>
<gene>
    <name evidence="2" type="ORF">SAMEA104719789_00014</name>
</gene>
<keyword evidence="1" id="KW-0472">Membrane</keyword>
<name>A0A383TVR7_9FLAO</name>
<protein>
    <submittedName>
        <fullName evidence="2">Uncharacterized protein</fullName>
    </submittedName>
</protein>
<keyword evidence="3" id="KW-1185">Reference proteome</keyword>